<dbReference type="InterPro" id="IPR050286">
    <property type="entry name" value="G_neg_Bact_CarbUptk_Porin"/>
</dbReference>
<keyword evidence="3" id="KW-0813">Transport</keyword>
<keyword evidence="6" id="KW-0406">Ion transport</keyword>
<feature type="signal peptide" evidence="10">
    <location>
        <begin position="1"/>
        <end position="24"/>
    </location>
</feature>
<proteinExistence type="inferred from homology"/>
<dbReference type="PANTHER" id="PTHR38762">
    <property type="entry name" value="CRYPTIC OUTER MEMBRANE PORIN BGLH-RELATED"/>
    <property type="match status" value="1"/>
</dbReference>
<comment type="subcellular location">
    <subcellularLocation>
        <location evidence="1">Cell outer membrane</location>
        <topology evidence="1">Multi-pass membrane protein</topology>
    </subcellularLocation>
</comment>
<dbReference type="RefSeq" id="WP_021456972.1">
    <property type="nucleotide sequence ID" value="NZ_CP009620.1"/>
</dbReference>
<sequence length="437" mass="47705">MKLSKLTLACLAVSAGFTSLPTFAEKSDGFEFHGYFRAGALFSKNDDYKRSKFPGSKERLGRLGLESDNHFELALQKNFENDDGQKVRIKTRAGADNAQYATNQLGANADAANSEIGMIETFVEFEGVSETGVVWGGKRFYGKDNYIFMTDFFYTDMSGTGFGIEGVELGGQKWDFAYIASDDSGDTSFYGDSNNIMHALHTGVNFGSVELHAMLKYMPDNIIEENGVNNQYTSNGMDLTAIYHSDSVFGLSEKGFTKYIGQVGKGLGSGQLLGGTLTTYNTYKPGNNVTSWKITSSGCGSSCVKAANNGDVSARALVWGGYFFENGVSVFHSIQGQYNDMDDGSTDSWASAMVRPTFPINQNFFIATEAGYQYNRGESVAGVTSTSYDYKFTVAPTINVNTGFGPVPELRFLATYLDGDTRDKADLIVGIQADMWW</sequence>
<keyword evidence="4" id="KW-1134">Transmembrane beta strand</keyword>
<dbReference type="GO" id="GO:0015144">
    <property type="term" value="F:carbohydrate transmembrane transporter activity"/>
    <property type="evidence" value="ECO:0007669"/>
    <property type="project" value="TreeGrafter"/>
</dbReference>
<dbReference type="GO" id="GO:0015774">
    <property type="term" value="P:polysaccharide transport"/>
    <property type="evidence" value="ECO:0007669"/>
    <property type="project" value="TreeGrafter"/>
</dbReference>
<organism evidence="11 12">
    <name type="scientific">Vibrio coralliilyticus</name>
    <dbReference type="NCBI Taxonomy" id="190893"/>
    <lineage>
        <taxon>Bacteria</taxon>
        <taxon>Pseudomonadati</taxon>
        <taxon>Pseudomonadota</taxon>
        <taxon>Gammaproteobacteria</taxon>
        <taxon>Vibrionales</taxon>
        <taxon>Vibrionaceae</taxon>
        <taxon>Vibrio</taxon>
    </lineage>
</organism>
<dbReference type="InterPro" id="IPR036998">
    <property type="entry name" value="Porin_LamB_sf"/>
</dbReference>
<dbReference type="Pfam" id="PF02264">
    <property type="entry name" value="LamB"/>
    <property type="match status" value="1"/>
</dbReference>
<evidence type="ECO:0000256" key="7">
    <source>
        <dbReference type="ARBA" id="ARBA00023114"/>
    </source>
</evidence>
<keyword evidence="11" id="KW-0614">Plasmid</keyword>
<gene>
    <name evidence="11" type="ORF">IX92_27985</name>
</gene>
<dbReference type="GO" id="GO:0006811">
    <property type="term" value="P:monoatomic ion transport"/>
    <property type="evidence" value="ECO:0007669"/>
    <property type="project" value="UniProtKB-KW"/>
</dbReference>
<evidence type="ECO:0000313" key="12">
    <source>
        <dbReference type="Proteomes" id="UP000030081"/>
    </source>
</evidence>
<dbReference type="GO" id="GO:0046930">
    <property type="term" value="C:pore complex"/>
    <property type="evidence" value="ECO:0007669"/>
    <property type="project" value="UniProtKB-KW"/>
</dbReference>
<evidence type="ECO:0000256" key="4">
    <source>
        <dbReference type="ARBA" id="ARBA00022452"/>
    </source>
</evidence>
<evidence type="ECO:0000256" key="1">
    <source>
        <dbReference type="ARBA" id="ARBA00004571"/>
    </source>
</evidence>
<keyword evidence="9" id="KW-0998">Cell outer membrane</keyword>
<keyword evidence="7" id="KW-0626">Porin</keyword>
<dbReference type="EMBL" id="CP009620">
    <property type="protein sequence ID" value="AIW22883.1"/>
    <property type="molecule type" value="Genomic_DNA"/>
</dbReference>
<evidence type="ECO:0000313" key="11">
    <source>
        <dbReference type="EMBL" id="AIW22883.1"/>
    </source>
</evidence>
<dbReference type="Gene3D" id="2.40.170.10">
    <property type="entry name" value="Porin, LamB type"/>
    <property type="match status" value="1"/>
</dbReference>
<dbReference type="GO" id="GO:0009279">
    <property type="term" value="C:cell outer membrane"/>
    <property type="evidence" value="ECO:0007669"/>
    <property type="project" value="UniProtKB-SubCell"/>
</dbReference>
<evidence type="ECO:0000256" key="5">
    <source>
        <dbReference type="ARBA" id="ARBA00022692"/>
    </source>
</evidence>
<name>A0AAN0W1H0_9VIBR</name>
<dbReference type="Proteomes" id="UP000030081">
    <property type="component" value="Plasmid p319"/>
</dbReference>
<feature type="chain" id="PRO_5043020791" evidence="10">
    <location>
        <begin position="25"/>
        <end position="437"/>
    </location>
</feature>
<evidence type="ECO:0000256" key="3">
    <source>
        <dbReference type="ARBA" id="ARBA00022448"/>
    </source>
</evidence>
<dbReference type="PANTHER" id="PTHR38762:SF1">
    <property type="entry name" value="CRYPTIC OUTER MEMBRANE PORIN BGLH-RELATED"/>
    <property type="match status" value="1"/>
</dbReference>
<evidence type="ECO:0000256" key="2">
    <source>
        <dbReference type="ARBA" id="ARBA00007055"/>
    </source>
</evidence>
<keyword evidence="5" id="KW-0812">Transmembrane</keyword>
<dbReference type="SUPFAM" id="SSF56935">
    <property type="entry name" value="Porins"/>
    <property type="match status" value="1"/>
</dbReference>
<comment type="similarity">
    <text evidence="2">Belongs to the porin LamB (TC 1.B.3) family.</text>
</comment>
<dbReference type="AlphaFoldDB" id="A0AAN0W1H0"/>
<geneLocation type="plasmid" evidence="11 12">
    <name>p319</name>
</geneLocation>
<evidence type="ECO:0000256" key="10">
    <source>
        <dbReference type="SAM" id="SignalP"/>
    </source>
</evidence>
<evidence type="ECO:0000256" key="6">
    <source>
        <dbReference type="ARBA" id="ARBA00023065"/>
    </source>
</evidence>
<keyword evidence="8" id="KW-0472">Membrane</keyword>
<dbReference type="KEGG" id="vcy:IX92_27985"/>
<dbReference type="InterPro" id="IPR003192">
    <property type="entry name" value="Porin_LamB"/>
</dbReference>
<evidence type="ECO:0000256" key="9">
    <source>
        <dbReference type="ARBA" id="ARBA00023237"/>
    </source>
</evidence>
<reference evidence="11 12" key="1">
    <citation type="submission" date="2014-10" db="EMBL/GenBank/DDBJ databases">
        <title>The Complete Genome Sequence for the Shellfish Pathogen Vibrio coralliilyticus RE98 Isolated from a Shellfish Hatchery.</title>
        <authorList>
            <person name="Richards G.P."/>
            <person name="Bono J.L."/>
            <person name="Watson M.A."/>
            <person name="Needleman D.S."/>
        </authorList>
    </citation>
    <scope>NUCLEOTIDE SEQUENCE [LARGE SCALE GENOMIC DNA]</scope>
    <source>
        <strain evidence="11 12">RE98</strain>
        <plasmid evidence="11 12">p319</plasmid>
    </source>
</reference>
<dbReference type="GO" id="GO:0015288">
    <property type="term" value="F:porin activity"/>
    <property type="evidence" value="ECO:0007669"/>
    <property type="project" value="UniProtKB-KW"/>
</dbReference>
<protein>
    <submittedName>
        <fullName evidence="11">Maltoporin</fullName>
    </submittedName>
</protein>
<keyword evidence="10" id="KW-0732">Signal</keyword>
<accession>A0AAN0W1H0</accession>
<keyword evidence="12" id="KW-1185">Reference proteome</keyword>
<evidence type="ECO:0000256" key="8">
    <source>
        <dbReference type="ARBA" id="ARBA00023136"/>
    </source>
</evidence>